<protein>
    <submittedName>
        <fullName evidence="2">Uncharacterized protein</fullName>
    </submittedName>
</protein>
<evidence type="ECO:0000313" key="3">
    <source>
        <dbReference type="Proteomes" id="UP000076871"/>
    </source>
</evidence>
<evidence type="ECO:0000256" key="1">
    <source>
        <dbReference type="SAM" id="MobiDB-lite"/>
    </source>
</evidence>
<dbReference type="AlphaFoldDB" id="A0A165CRS5"/>
<proteinExistence type="predicted"/>
<dbReference type="EMBL" id="KV427645">
    <property type="protein sequence ID" value="KZT03318.1"/>
    <property type="molecule type" value="Genomic_DNA"/>
</dbReference>
<keyword evidence="3" id="KW-1185">Reference proteome</keyword>
<sequence>MFFSDDDFKLNPLSLNDQMHHYEDKDEDEIKTAPYEDEIEAAPHKDEVEVEAAAPYEDEDKVPGTPQAGSEDGELLSDMQYLTNDKQEIPDVINFSDTMTMRHAFQ</sequence>
<dbReference type="RefSeq" id="XP_040761058.1">
    <property type="nucleotide sequence ID" value="XM_040913030.1"/>
</dbReference>
<dbReference type="InParanoid" id="A0A165CRS5"/>
<name>A0A165CRS5_9APHY</name>
<feature type="region of interest" description="Disordered" evidence="1">
    <location>
        <begin position="53"/>
        <end position="74"/>
    </location>
</feature>
<evidence type="ECO:0000313" key="2">
    <source>
        <dbReference type="EMBL" id="KZT03318.1"/>
    </source>
</evidence>
<reference evidence="2 3" key="1">
    <citation type="journal article" date="2016" name="Mol. Biol. Evol.">
        <title>Comparative Genomics of Early-Diverging Mushroom-Forming Fungi Provides Insights into the Origins of Lignocellulose Decay Capabilities.</title>
        <authorList>
            <person name="Nagy L.G."/>
            <person name="Riley R."/>
            <person name="Tritt A."/>
            <person name="Adam C."/>
            <person name="Daum C."/>
            <person name="Floudas D."/>
            <person name="Sun H."/>
            <person name="Yadav J.S."/>
            <person name="Pangilinan J."/>
            <person name="Larsson K.H."/>
            <person name="Matsuura K."/>
            <person name="Barry K."/>
            <person name="Labutti K."/>
            <person name="Kuo R."/>
            <person name="Ohm R.A."/>
            <person name="Bhattacharya S.S."/>
            <person name="Shirouzu T."/>
            <person name="Yoshinaga Y."/>
            <person name="Martin F.M."/>
            <person name="Grigoriev I.V."/>
            <person name="Hibbett D.S."/>
        </authorList>
    </citation>
    <scope>NUCLEOTIDE SEQUENCE [LARGE SCALE GENOMIC DNA]</scope>
    <source>
        <strain evidence="2 3">93-53</strain>
    </source>
</reference>
<accession>A0A165CRS5</accession>
<dbReference type="GeneID" id="63830058"/>
<dbReference type="Proteomes" id="UP000076871">
    <property type="component" value="Unassembled WGS sequence"/>
</dbReference>
<organism evidence="2 3">
    <name type="scientific">Laetiporus sulphureus 93-53</name>
    <dbReference type="NCBI Taxonomy" id="1314785"/>
    <lineage>
        <taxon>Eukaryota</taxon>
        <taxon>Fungi</taxon>
        <taxon>Dikarya</taxon>
        <taxon>Basidiomycota</taxon>
        <taxon>Agaricomycotina</taxon>
        <taxon>Agaricomycetes</taxon>
        <taxon>Polyporales</taxon>
        <taxon>Laetiporus</taxon>
    </lineage>
</organism>
<gene>
    <name evidence="2" type="ORF">LAESUDRAFT_762097</name>
</gene>